<reference evidence="3" key="1">
    <citation type="submission" date="2020-05" db="EMBL/GenBank/DDBJ databases">
        <authorList>
            <person name="Chiriac C."/>
            <person name="Salcher M."/>
            <person name="Ghai R."/>
            <person name="Kavagutti S V."/>
        </authorList>
    </citation>
    <scope>NUCLEOTIDE SEQUENCE</scope>
</reference>
<dbReference type="PANTHER" id="PTHR33371">
    <property type="entry name" value="INTERMEMBRANE PHOSPHOLIPID TRANSPORT SYSTEM BINDING PROTEIN MLAD-RELATED"/>
    <property type="match status" value="1"/>
</dbReference>
<dbReference type="InterPro" id="IPR003399">
    <property type="entry name" value="Mce/MlaD"/>
</dbReference>
<accession>A0A6J7IZ28</accession>
<evidence type="ECO:0000259" key="2">
    <source>
        <dbReference type="Pfam" id="PF02470"/>
    </source>
</evidence>
<proteinExistence type="predicted"/>
<gene>
    <name evidence="3" type="ORF">UFOPK3674_01475</name>
</gene>
<evidence type="ECO:0000313" key="3">
    <source>
        <dbReference type="EMBL" id="CAB4935951.1"/>
    </source>
</evidence>
<feature type="region of interest" description="Disordered" evidence="1">
    <location>
        <begin position="416"/>
        <end position="454"/>
    </location>
</feature>
<dbReference type="PANTHER" id="PTHR33371:SF4">
    <property type="entry name" value="INTERMEMBRANE PHOSPHOLIPID TRANSPORT SYSTEM BINDING PROTEIN MLAD"/>
    <property type="match status" value="1"/>
</dbReference>
<dbReference type="InterPro" id="IPR052336">
    <property type="entry name" value="MlaD_Phospholipid_Transporter"/>
</dbReference>
<feature type="domain" description="Mce/MlaD" evidence="2">
    <location>
        <begin position="30"/>
        <end position="107"/>
    </location>
</feature>
<feature type="compositionally biased region" description="Polar residues" evidence="1">
    <location>
        <begin position="428"/>
        <end position="439"/>
    </location>
</feature>
<sequence>MKRLLAIAAVLLCAAALIVFAVGAGNGSGGYKVRAIFDNAAFVIPGMDVKIAGVVVGDVDSIDLTPQKQAAMVLNITDPGYRDFRADAFCTIRPQSLIGERYVECSPSRPGAVAAPSLQQIADGPGKGQYLLPSSQTSRSVDLDLLNNIMRLPFRERLTIFLNEFGTGLAGNGANLQEALTKSSPALRELDEVLKVLASENRRLAQLAVDGDRVLAPLARERASLAGFINASAATAQATAERSDALAQDLRLLPGFLKEVQPTMDQLGAFATQFTPIVQDLQGVTSSLNTVVTGGPQFTKNATIALESLGDTADVTGPQIQNSLGMVQQVGELTRQAAPLSTNLSLLLRSTDMKGGINRLLDFVFYGSGGVNAYDEYGHYLRARLILNTCQTYATVQRSGDGCSSNFQKDFGAVTTPAVPKGEPTSVPIPSSRATQTTVPRAVTRRSATKPATPVETRDALPLLDYLLGS</sequence>
<organism evidence="3">
    <name type="scientific">freshwater metagenome</name>
    <dbReference type="NCBI Taxonomy" id="449393"/>
    <lineage>
        <taxon>unclassified sequences</taxon>
        <taxon>metagenomes</taxon>
        <taxon>ecological metagenomes</taxon>
    </lineage>
</organism>
<dbReference type="EMBL" id="CAFBMX010000007">
    <property type="protein sequence ID" value="CAB4935951.1"/>
    <property type="molecule type" value="Genomic_DNA"/>
</dbReference>
<protein>
    <submittedName>
        <fullName evidence="3">Unannotated protein</fullName>
    </submittedName>
</protein>
<name>A0A6J7IZ28_9ZZZZ</name>
<evidence type="ECO:0000256" key="1">
    <source>
        <dbReference type="SAM" id="MobiDB-lite"/>
    </source>
</evidence>
<dbReference type="AlphaFoldDB" id="A0A6J7IZ28"/>
<dbReference type="Pfam" id="PF02470">
    <property type="entry name" value="MlaD"/>
    <property type="match status" value="1"/>
</dbReference>